<dbReference type="GO" id="GO:0009279">
    <property type="term" value="C:cell outer membrane"/>
    <property type="evidence" value="ECO:0007669"/>
    <property type="project" value="UniProtKB-SubCell"/>
</dbReference>
<evidence type="ECO:0000256" key="7">
    <source>
        <dbReference type="ARBA" id="ARBA00023237"/>
    </source>
</evidence>
<gene>
    <name evidence="9" type="ordered locus">Acid345_0309</name>
</gene>
<evidence type="ECO:0000256" key="6">
    <source>
        <dbReference type="ARBA" id="ARBA00023136"/>
    </source>
</evidence>
<keyword evidence="3" id="KW-0813">Transport</keyword>
<dbReference type="KEGG" id="aba:Acid345_0309"/>
<organism evidence="9 10">
    <name type="scientific">Koribacter versatilis (strain Ellin345)</name>
    <dbReference type="NCBI Taxonomy" id="204669"/>
    <lineage>
        <taxon>Bacteria</taxon>
        <taxon>Pseudomonadati</taxon>
        <taxon>Acidobacteriota</taxon>
        <taxon>Terriglobia</taxon>
        <taxon>Terriglobales</taxon>
        <taxon>Candidatus Korobacteraceae</taxon>
        <taxon>Candidatus Korobacter</taxon>
    </lineage>
</organism>
<dbReference type="EMBL" id="CP000360">
    <property type="protein sequence ID" value="ABF39314.1"/>
    <property type="molecule type" value="Genomic_DNA"/>
</dbReference>
<keyword evidence="5" id="KW-0812">Transmembrane</keyword>
<evidence type="ECO:0000313" key="10">
    <source>
        <dbReference type="Proteomes" id="UP000002432"/>
    </source>
</evidence>
<dbReference type="Proteomes" id="UP000002432">
    <property type="component" value="Chromosome"/>
</dbReference>
<dbReference type="InterPro" id="IPR051906">
    <property type="entry name" value="TolC-like"/>
</dbReference>
<keyword evidence="10" id="KW-1185">Reference proteome</keyword>
<proteinExistence type="inferred from homology"/>
<reference evidence="9 10" key="1">
    <citation type="journal article" date="2009" name="Appl. Environ. Microbiol.">
        <title>Three genomes from the phylum Acidobacteria provide insight into the lifestyles of these microorganisms in soils.</title>
        <authorList>
            <person name="Ward N.L."/>
            <person name="Challacombe J.F."/>
            <person name="Janssen P.H."/>
            <person name="Henrissat B."/>
            <person name="Coutinho P.M."/>
            <person name="Wu M."/>
            <person name="Xie G."/>
            <person name="Haft D.H."/>
            <person name="Sait M."/>
            <person name="Badger J."/>
            <person name="Barabote R.D."/>
            <person name="Bradley B."/>
            <person name="Brettin T.S."/>
            <person name="Brinkac L.M."/>
            <person name="Bruce D."/>
            <person name="Creasy T."/>
            <person name="Daugherty S.C."/>
            <person name="Davidsen T.M."/>
            <person name="DeBoy R.T."/>
            <person name="Detter J.C."/>
            <person name="Dodson R.J."/>
            <person name="Durkin A.S."/>
            <person name="Ganapathy A."/>
            <person name="Gwinn-Giglio M."/>
            <person name="Han C.S."/>
            <person name="Khouri H."/>
            <person name="Kiss H."/>
            <person name="Kothari S.P."/>
            <person name="Madupu R."/>
            <person name="Nelson K.E."/>
            <person name="Nelson W.C."/>
            <person name="Paulsen I."/>
            <person name="Penn K."/>
            <person name="Ren Q."/>
            <person name="Rosovitz M.J."/>
            <person name="Selengut J.D."/>
            <person name="Shrivastava S."/>
            <person name="Sullivan S.A."/>
            <person name="Tapia R."/>
            <person name="Thompson L.S."/>
            <person name="Watkins K.L."/>
            <person name="Yang Q."/>
            <person name="Yu C."/>
            <person name="Zafar N."/>
            <person name="Zhou L."/>
            <person name="Kuske C.R."/>
        </authorList>
    </citation>
    <scope>NUCLEOTIDE SEQUENCE [LARGE SCALE GENOMIC DNA]</scope>
    <source>
        <strain evidence="9 10">Ellin345</strain>
    </source>
</reference>
<evidence type="ECO:0000313" key="9">
    <source>
        <dbReference type="EMBL" id="ABF39314.1"/>
    </source>
</evidence>
<dbReference type="EnsemblBacteria" id="ABF39314">
    <property type="protein sequence ID" value="ABF39314"/>
    <property type="gene ID" value="Acid345_0309"/>
</dbReference>
<keyword evidence="8" id="KW-0732">Signal</keyword>
<dbReference type="eggNOG" id="COG1538">
    <property type="taxonomic scope" value="Bacteria"/>
</dbReference>
<comment type="subcellular location">
    <subcellularLocation>
        <location evidence="1">Cell outer membrane</location>
    </subcellularLocation>
</comment>
<dbReference type="SUPFAM" id="SSF56954">
    <property type="entry name" value="Outer membrane efflux proteins (OEP)"/>
    <property type="match status" value="1"/>
</dbReference>
<dbReference type="AlphaFoldDB" id="Q1IUY6"/>
<evidence type="ECO:0000256" key="3">
    <source>
        <dbReference type="ARBA" id="ARBA00022448"/>
    </source>
</evidence>
<dbReference type="GO" id="GO:0015562">
    <property type="term" value="F:efflux transmembrane transporter activity"/>
    <property type="evidence" value="ECO:0007669"/>
    <property type="project" value="InterPro"/>
</dbReference>
<dbReference type="GO" id="GO:1990281">
    <property type="term" value="C:efflux pump complex"/>
    <property type="evidence" value="ECO:0007669"/>
    <property type="project" value="TreeGrafter"/>
</dbReference>
<dbReference type="InterPro" id="IPR003423">
    <property type="entry name" value="OMP_efflux"/>
</dbReference>
<dbReference type="PANTHER" id="PTHR30026:SF20">
    <property type="entry name" value="OUTER MEMBRANE PROTEIN TOLC"/>
    <property type="match status" value="1"/>
</dbReference>
<dbReference type="RefSeq" id="WP_011521116.1">
    <property type="nucleotide sequence ID" value="NC_008009.1"/>
</dbReference>
<dbReference type="OrthoDB" id="109229at2"/>
<dbReference type="PANTHER" id="PTHR30026">
    <property type="entry name" value="OUTER MEMBRANE PROTEIN TOLC"/>
    <property type="match status" value="1"/>
</dbReference>
<name>Q1IUY6_KORVE</name>
<dbReference type="HOGENOM" id="CLU_012817_12_1_0"/>
<evidence type="ECO:0000256" key="8">
    <source>
        <dbReference type="SAM" id="SignalP"/>
    </source>
</evidence>
<sequence>MFKLNSQLITGLTLALCALVEASAQTNPAQSPMPTQSTDPPTITLQDAIALAQKSEPGYATAVADHVVAAADRTIARSALLPQVQYNNQMIYTQPARLAHSSEIPPGAGQLPRFIANNAVHEYVSQGLVSETIGLSGIAAYEKSNAAAALAAAKLEVARRGLVVTVVRRYYDALAADRKLIVAADAAKEGNRFYELTTKLEQGREVAHADVVKAHIEQQQRQRELADVKAEAERARLELGVLLFPDPRSPYLLEQKLNNVPALPDRAEFQAQAEKNNVDLRAAMASLRVAEHDVTAAKAGFLPDLSVEYGYGIDAEQFAVNSPDGFRNLGYAISGTVKIPVWDWFATPARVKQSKIRRTQAHVELTAAQRQLIADIEESYTEAQTAHASLDSLEQSSNDTAESLRLTDLRYRAGESTVLEVVDAENTFVQAQNAHVDGAVRYAVALSNLQTLTGSLPQ</sequence>
<feature type="signal peptide" evidence="8">
    <location>
        <begin position="1"/>
        <end position="24"/>
    </location>
</feature>
<evidence type="ECO:0000256" key="5">
    <source>
        <dbReference type="ARBA" id="ARBA00022692"/>
    </source>
</evidence>
<feature type="chain" id="PRO_5004191697" evidence="8">
    <location>
        <begin position="25"/>
        <end position="458"/>
    </location>
</feature>
<protein>
    <submittedName>
        <fullName evidence="9">Outer membrane efflux protein</fullName>
    </submittedName>
</protein>
<keyword evidence="7" id="KW-0998">Cell outer membrane</keyword>
<evidence type="ECO:0000256" key="2">
    <source>
        <dbReference type="ARBA" id="ARBA00007613"/>
    </source>
</evidence>
<dbReference type="Gene3D" id="1.20.1600.10">
    <property type="entry name" value="Outer membrane efflux proteins (OEP)"/>
    <property type="match status" value="1"/>
</dbReference>
<dbReference type="GO" id="GO:0015288">
    <property type="term" value="F:porin activity"/>
    <property type="evidence" value="ECO:0007669"/>
    <property type="project" value="TreeGrafter"/>
</dbReference>
<dbReference type="STRING" id="204669.Acid345_0309"/>
<accession>Q1IUY6</accession>
<comment type="similarity">
    <text evidence="2">Belongs to the outer membrane factor (OMF) (TC 1.B.17) family.</text>
</comment>
<keyword evidence="6" id="KW-0472">Membrane</keyword>
<evidence type="ECO:0000256" key="1">
    <source>
        <dbReference type="ARBA" id="ARBA00004442"/>
    </source>
</evidence>
<dbReference type="Pfam" id="PF02321">
    <property type="entry name" value="OEP"/>
    <property type="match status" value="1"/>
</dbReference>
<evidence type="ECO:0000256" key="4">
    <source>
        <dbReference type="ARBA" id="ARBA00022452"/>
    </source>
</evidence>
<keyword evidence="4" id="KW-1134">Transmembrane beta strand</keyword>